<evidence type="ECO:0000313" key="2">
    <source>
        <dbReference type="EMBL" id="ORY90069.1"/>
    </source>
</evidence>
<dbReference type="OrthoDB" id="2745898at2759"/>
<dbReference type="SMART" id="SM00256">
    <property type="entry name" value="FBOX"/>
    <property type="match status" value="1"/>
</dbReference>
<dbReference type="InterPro" id="IPR032675">
    <property type="entry name" value="LRR_dom_sf"/>
</dbReference>
<dbReference type="InterPro" id="IPR001810">
    <property type="entry name" value="F-box_dom"/>
</dbReference>
<reference evidence="2 3" key="1">
    <citation type="submission" date="2016-07" db="EMBL/GenBank/DDBJ databases">
        <title>Pervasive Adenine N6-methylation of Active Genes in Fungi.</title>
        <authorList>
            <consortium name="DOE Joint Genome Institute"/>
            <person name="Mondo S.J."/>
            <person name="Dannebaum R.O."/>
            <person name="Kuo R.C."/>
            <person name="Labutti K."/>
            <person name="Haridas S."/>
            <person name="Kuo A."/>
            <person name="Salamov A."/>
            <person name="Ahrendt S.R."/>
            <person name="Lipzen A."/>
            <person name="Sullivan W."/>
            <person name="Andreopoulos W.B."/>
            <person name="Clum A."/>
            <person name="Lindquist E."/>
            <person name="Daum C."/>
            <person name="Ramamoorthy G.K."/>
            <person name="Gryganskyi A."/>
            <person name="Culley D."/>
            <person name="Magnuson J.K."/>
            <person name="James T.Y."/>
            <person name="O'Malley M.A."/>
            <person name="Stajich J.E."/>
            <person name="Spatafora J.W."/>
            <person name="Visel A."/>
            <person name="Grigoriev I.V."/>
        </authorList>
    </citation>
    <scope>NUCLEOTIDE SEQUENCE [LARGE SCALE GENOMIC DNA]</scope>
    <source>
        <strain evidence="2 3">62-1032</strain>
    </source>
</reference>
<dbReference type="Pfam" id="PF12937">
    <property type="entry name" value="F-box-like"/>
    <property type="match status" value="1"/>
</dbReference>
<dbReference type="InterPro" id="IPR036047">
    <property type="entry name" value="F-box-like_dom_sf"/>
</dbReference>
<gene>
    <name evidence="2" type="ORF">BCR35DRAFT_349850</name>
</gene>
<feature type="domain" description="F-box" evidence="1">
    <location>
        <begin position="1"/>
        <end position="45"/>
    </location>
</feature>
<dbReference type="SUPFAM" id="SSF52047">
    <property type="entry name" value="RNI-like"/>
    <property type="match status" value="1"/>
</dbReference>
<dbReference type="PROSITE" id="PS50181">
    <property type="entry name" value="FBOX"/>
    <property type="match status" value="1"/>
</dbReference>
<proteinExistence type="predicted"/>
<dbReference type="EMBL" id="MCGR01000004">
    <property type="protein sequence ID" value="ORY90069.1"/>
    <property type="molecule type" value="Genomic_DNA"/>
</dbReference>
<protein>
    <recommendedName>
        <fullName evidence="1">F-box domain-containing protein</fullName>
    </recommendedName>
</protein>
<dbReference type="Proteomes" id="UP000193467">
    <property type="component" value="Unassembled WGS sequence"/>
</dbReference>
<dbReference type="AlphaFoldDB" id="A0A1Y2G086"/>
<keyword evidence="3" id="KW-1185">Reference proteome</keyword>
<dbReference type="Gene3D" id="3.80.10.10">
    <property type="entry name" value="Ribonuclease Inhibitor"/>
    <property type="match status" value="1"/>
</dbReference>
<organism evidence="2 3">
    <name type="scientific">Leucosporidium creatinivorum</name>
    <dbReference type="NCBI Taxonomy" id="106004"/>
    <lineage>
        <taxon>Eukaryota</taxon>
        <taxon>Fungi</taxon>
        <taxon>Dikarya</taxon>
        <taxon>Basidiomycota</taxon>
        <taxon>Pucciniomycotina</taxon>
        <taxon>Microbotryomycetes</taxon>
        <taxon>Leucosporidiales</taxon>
        <taxon>Leucosporidium</taxon>
    </lineage>
</organism>
<dbReference type="InParanoid" id="A0A1Y2G086"/>
<accession>A0A1Y2G086</accession>
<name>A0A1Y2G086_9BASI</name>
<evidence type="ECO:0000313" key="3">
    <source>
        <dbReference type="Proteomes" id="UP000193467"/>
    </source>
</evidence>
<comment type="caution">
    <text evidence="2">The sequence shown here is derived from an EMBL/GenBank/DDBJ whole genome shotgun (WGS) entry which is preliminary data.</text>
</comment>
<sequence length="355" mass="39416">MSPPSLPIEILDEIFDGLPPSALASLCLVCRDFLPIARPRLYSMIRIATPEDYPPRDIPDDLDIPSQQRLSVLCAQPHLAALVRSTWVFLLGVKDAEHVQDVLKRLVQACPGLQSVDVEVNLDSAPARDLEDALAELKQLKTLKLCGLRWDSKTLAVLRAHPQLTSLALEGRHAPSSTELGEPPSFELQSLHLRGAFAGLAHHFIRHSHHTLHTLRLSSPVVDLDLSSFTALRTLTIDGLTESSAETAVKTASNVPFLDTLTFYPVGPDVALALERSDFLRRLPPSLRHLQRDLIFTPSYTLNALRDCSLLPNLKTWNLAQRQPARGGLRNEEIVEIKAAAQARGVELRDRRGRW</sequence>
<evidence type="ECO:0000259" key="1">
    <source>
        <dbReference type="PROSITE" id="PS50181"/>
    </source>
</evidence>
<dbReference type="SUPFAM" id="SSF81383">
    <property type="entry name" value="F-box domain"/>
    <property type="match status" value="1"/>
</dbReference>